<reference evidence="12" key="1">
    <citation type="submission" date="2018-09" db="EMBL/GenBank/DDBJ databases">
        <title>Draft Genome Sequence of Mediterraneibacter sp. KCTC 15684.</title>
        <authorList>
            <person name="Kim J.S."/>
            <person name="Han K.I."/>
            <person name="Suh M.K."/>
            <person name="Lee K.C."/>
            <person name="Eom M.K."/>
            <person name="Lee J.H."/>
            <person name="Park S.H."/>
            <person name="Kang S.W."/>
            <person name="Park J.E."/>
            <person name="Oh B.S."/>
            <person name="Yu S.Y."/>
            <person name="Choi S.H."/>
            <person name="Lee D.H."/>
            <person name="Yoon H."/>
            <person name="Kim B."/>
            <person name="Yang S.J."/>
            <person name="Lee J.S."/>
        </authorList>
    </citation>
    <scope>NUCLEOTIDE SEQUENCE [LARGE SCALE GENOMIC DNA]</scope>
    <source>
        <strain evidence="12">KCTC 15684</strain>
    </source>
</reference>
<evidence type="ECO:0000256" key="6">
    <source>
        <dbReference type="ARBA" id="ARBA00023244"/>
    </source>
</evidence>
<organism evidence="11 12">
    <name type="scientific">Mediterraneibacter butyricigenes</name>
    <dbReference type="NCBI Taxonomy" id="2316025"/>
    <lineage>
        <taxon>Bacteria</taxon>
        <taxon>Bacillati</taxon>
        <taxon>Bacillota</taxon>
        <taxon>Clostridia</taxon>
        <taxon>Lachnospirales</taxon>
        <taxon>Lachnospiraceae</taxon>
        <taxon>Mediterraneibacter</taxon>
    </lineage>
</organism>
<evidence type="ECO:0000256" key="4">
    <source>
        <dbReference type="ARBA" id="ARBA00011245"/>
    </source>
</evidence>
<evidence type="ECO:0000259" key="9">
    <source>
        <dbReference type="Pfam" id="PF01379"/>
    </source>
</evidence>
<proteinExistence type="inferred from homology"/>
<dbReference type="GO" id="GO:0006782">
    <property type="term" value="P:protoporphyrinogen IX biosynthetic process"/>
    <property type="evidence" value="ECO:0007669"/>
    <property type="project" value="UniProtKB-UniRule"/>
</dbReference>
<evidence type="ECO:0000256" key="7">
    <source>
        <dbReference type="ARBA" id="ARBA00048169"/>
    </source>
</evidence>
<evidence type="ECO:0000256" key="2">
    <source>
        <dbReference type="ARBA" id="ARBA00004735"/>
    </source>
</evidence>
<dbReference type="SUPFAM" id="SSF53850">
    <property type="entry name" value="Periplasmic binding protein-like II"/>
    <property type="match status" value="1"/>
</dbReference>
<comment type="subunit">
    <text evidence="4 8">Monomer.</text>
</comment>
<evidence type="ECO:0000256" key="8">
    <source>
        <dbReference type="HAMAP-Rule" id="MF_00260"/>
    </source>
</evidence>
<dbReference type="NCBIfam" id="TIGR00212">
    <property type="entry name" value="hemC"/>
    <property type="match status" value="1"/>
</dbReference>
<dbReference type="InterPro" id="IPR022418">
    <property type="entry name" value="Porphobilinogen_deaminase_C"/>
</dbReference>
<dbReference type="GO" id="GO:0004418">
    <property type="term" value="F:hydroxymethylbilane synthase activity"/>
    <property type="evidence" value="ECO:0007669"/>
    <property type="project" value="UniProtKB-UniRule"/>
</dbReference>
<keyword evidence="12" id="KW-1185">Reference proteome</keyword>
<dbReference type="Pfam" id="PF01379">
    <property type="entry name" value="Porphobil_deam"/>
    <property type="match status" value="1"/>
</dbReference>
<dbReference type="FunFam" id="3.40.190.10:FF:000004">
    <property type="entry name" value="Porphobilinogen deaminase"/>
    <property type="match status" value="1"/>
</dbReference>
<feature type="modified residue" description="S-(dipyrrolylmethanemethyl)cysteine" evidence="8">
    <location>
        <position position="241"/>
    </location>
</feature>
<evidence type="ECO:0000259" key="10">
    <source>
        <dbReference type="Pfam" id="PF03900"/>
    </source>
</evidence>
<comment type="miscellaneous">
    <text evidence="8">The porphobilinogen subunits are added to the dipyrromethane group.</text>
</comment>
<dbReference type="PIRSF" id="PIRSF001438">
    <property type="entry name" value="4pyrrol_synth_OHMeBilane_synth"/>
    <property type="match status" value="1"/>
</dbReference>
<dbReference type="SUPFAM" id="SSF54782">
    <property type="entry name" value="Porphobilinogen deaminase (hydroxymethylbilane synthase), C-terminal domain"/>
    <property type="match status" value="1"/>
</dbReference>
<keyword evidence="6 8" id="KW-0627">Porphyrin biosynthesis</keyword>
<feature type="domain" description="Porphobilinogen deaminase C-terminal" evidence="10">
    <location>
        <begin position="226"/>
        <end position="296"/>
    </location>
</feature>
<dbReference type="PANTHER" id="PTHR11557">
    <property type="entry name" value="PORPHOBILINOGEN DEAMINASE"/>
    <property type="match status" value="1"/>
</dbReference>
<gene>
    <name evidence="8 11" type="primary">hemC</name>
    <name evidence="11" type="ORF">KGMB01110_12140</name>
</gene>
<dbReference type="HAMAP" id="MF_00260">
    <property type="entry name" value="Porphobil_deam"/>
    <property type="match status" value="1"/>
</dbReference>
<dbReference type="GO" id="GO:0005737">
    <property type="term" value="C:cytoplasm"/>
    <property type="evidence" value="ECO:0007669"/>
    <property type="project" value="UniProtKB-UniRule"/>
</dbReference>
<accession>A0A391P792</accession>
<dbReference type="PRINTS" id="PR00151">
    <property type="entry name" value="PORPHBDMNASE"/>
</dbReference>
<dbReference type="CDD" id="cd00494">
    <property type="entry name" value="PBP2_HMBS"/>
    <property type="match status" value="1"/>
</dbReference>
<dbReference type="InterPro" id="IPR000860">
    <property type="entry name" value="HemC"/>
</dbReference>
<evidence type="ECO:0000256" key="5">
    <source>
        <dbReference type="ARBA" id="ARBA00022679"/>
    </source>
</evidence>
<protein>
    <recommendedName>
        <fullName evidence="8">Porphobilinogen deaminase</fullName>
        <shortName evidence="8">PBG</shortName>
        <ecNumber evidence="8">2.5.1.61</ecNumber>
    </recommendedName>
    <alternativeName>
        <fullName evidence="8">Hydroxymethylbilane synthase</fullName>
        <shortName evidence="8">HMBS</shortName>
    </alternativeName>
    <alternativeName>
        <fullName evidence="8">Pre-uroporphyrinogen synthase</fullName>
    </alternativeName>
</protein>
<dbReference type="Gene3D" id="3.30.160.40">
    <property type="entry name" value="Porphobilinogen deaminase, C-terminal domain"/>
    <property type="match status" value="1"/>
</dbReference>
<dbReference type="PANTHER" id="PTHR11557:SF0">
    <property type="entry name" value="PORPHOBILINOGEN DEAMINASE"/>
    <property type="match status" value="1"/>
</dbReference>
<dbReference type="Pfam" id="PF03900">
    <property type="entry name" value="Porphobil_deamC"/>
    <property type="match status" value="1"/>
</dbReference>
<evidence type="ECO:0000256" key="3">
    <source>
        <dbReference type="ARBA" id="ARBA00005638"/>
    </source>
</evidence>
<name>A0A391P792_9FIRM</name>
<comment type="function">
    <text evidence="1 8">Tetrapolymerization of the monopyrrole PBG into the hydroxymethylbilane pre-uroporphyrinogen in several discrete steps.</text>
</comment>
<dbReference type="EC" id="2.5.1.61" evidence="8"/>
<comment type="pathway">
    <text evidence="2">Porphyrin-containing compound metabolism; protoporphyrin-IX biosynthesis; coproporphyrinogen-III from 5-aminolevulinate: step 2/4.</text>
</comment>
<dbReference type="AlphaFoldDB" id="A0A391P792"/>
<dbReference type="Gene3D" id="3.40.190.10">
    <property type="entry name" value="Periplasmic binding protein-like II"/>
    <property type="match status" value="2"/>
</dbReference>
<comment type="similarity">
    <text evidence="3 8">Belongs to the HMBS family.</text>
</comment>
<evidence type="ECO:0000313" key="12">
    <source>
        <dbReference type="Proteomes" id="UP000265643"/>
    </source>
</evidence>
<keyword evidence="5 8" id="KW-0808">Transferase</keyword>
<comment type="catalytic activity">
    <reaction evidence="7 8">
        <text>4 porphobilinogen + H2O = hydroxymethylbilane + 4 NH4(+)</text>
        <dbReference type="Rhea" id="RHEA:13185"/>
        <dbReference type="ChEBI" id="CHEBI:15377"/>
        <dbReference type="ChEBI" id="CHEBI:28938"/>
        <dbReference type="ChEBI" id="CHEBI:57845"/>
        <dbReference type="ChEBI" id="CHEBI:58126"/>
        <dbReference type="EC" id="2.5.1.61"/>
    </reaction>
</comment>
<evidence type="ECO:0000313" key="11">
    <source>
        <dbReference type="EMBL" id="GCA66778.1"/>
    </source>
</evidence>
<dbReference type="FunFam" id="3.40.190.10:FF:000005">
    <property type="entry name" value="Porphobilinogen deaminase"/>
    <property type="match status" value="1"/>
</dbReference>
<dbReference type="Proteomes" id="UP000265643">
    <property type="component" value="Unassembled WGS sequence"/>
</dbReference>
<comment type="caution">
    <text evidence="11">The sequence shown here is derived from an EMBL/GenBank/DDBJ whole genome shotgun (WGS) entry which is preliminary data.</text>
</comment>
<sequence>MKEERVIRIGTRESRLAMWQAEYVARQIRTSHPEIKVELVPMTTTGDKILHRALDQVGGKGLFVKELDLALREKRTDLSVHSLKDVPMEIPEDLPLLAFTGREDPRDAVIFRDRNLKEETGSKLRIGTSSSRRRIQLQELYPNADFPLIRGNVQTRLQKVESGEYDGTVLAMAGLKRLGLEDRADRILEPDEMLPAAGQGILAIQGRAGEDYSFLEEIDDEDSRAEALAERAFIKVLQGGCSAPSAAYAKMDAKTQALWLRGMYCPQEGMSYMKGERKGTPDQAEAIGKALAESLKERYTEGD</sequence>
<dbReference type="InterPro" id="IPR036803">
    <property type="entry name" value="Porphobilinogen_deaminase_C_sf"/>
</dbReference>
<dbReference type="InterPro" id="IPR022417">
    <property type="entry name" value="Porphobilin_deaminase_N"/>
</dbReference>
<dbReference type="RefSeq" id="WP_119297838.1">
    <property type="nucleotide sequence ID" value="NZ_BHGK01000001.1"/>
</dbReference>
<dbReference type="EMBL" id="BHGK01000001">
    <property type="protein sequence ID" value="GCA66778.1"/>
    <property type="molecule type" value="Genomic_DNA"/>
</dbReference>
<feature type="domain" description="Porphobilinogen deaminase N-terminal" evidence="9">
    <location>
        <begin position="7"/>
        <end position="210"/>
    </location>
</feature>
<evidence type="ECO:0000256" key="1">
    <source>
        <dbReference type="ARBA" id="ARBA00002869"/>
    </source>
</evidence>
<comment type="cofactor">
    <cofactor evidence="8">
        <name>dipyrromethane</name>
        <dbReference type="ChEBI" id="CHEBI:60342"/>
    </cofactor>
    <text evidence="8">Binds 1 dipyrromethane group covalently.</text>
</comment>